<proteinExistence type="predicted"/>
<evidence type="ECO:0000313" key="5">
    <source>
        <dbReference type="EMBL" id="KNE97173.1"/>
    </source>
</evidence>
<dbReference type="Gene3D" id="3.30.1370.10">
    <property type="entry name" value="K Homology domain, type 1"/>
    <property type="match status" value="7"/>
</dbReference>
<reference evidence="6" key="1">
    <citation type="submission" date="2014-03" db="EMBL/GenBank/DDBJ databases">
        <title>The Genome Sequence of Puccinia striiformis f. sp. tritici PST-78.</title>
        <authorList>
            <consortium name="The Broad Institute Genome Sequencing Platform"/>
            <person name="Cuomo C."/>
            <person name="Hulbert S."/>
            <person name="Chen X."/>
            <person name="Walker B."/>
            <person name="Young S.K."/>
            <person name="Zeng Q."/>
            <person name="Gargeya S."/>
            <person name="Fitzgerald M."/>
            <person name="Haas B."/>
            <person name="Abouelleil A."/>
            <person name="Alvarado L."/>
            <person name="Arachchi H.M."/>
            <person name="Berlin A.M."/>
            <person name="Chapman S.B."/>
            <person name="Goldberg J."/>
            <person name="Griggs A."/>
            <person name="Gujja S."/>
            <person name="Hansen M."/>
            <person name="Howarth C."/>
            <person name="Imamovic A."/>
            <person name="Larimer J."/>
            <person name="McCowan C."/>
            <person name="Montmayeur A."/>
            <person name="Murphy C."/>
            <person name="Neiman D."/>
            <person name="Pearson M."/>
            <person name="Priest M."/>
            <person name="Roberts A."/>
            <person name="Saif S."/>
            <person name="Shea T."/>
            <person name="Sisk P."/>
            <person name="Sykes S."/>
            <person name="Wortman J."/>
            <person name="Nusbaum C."/>
            <person name="Birren B."/>
        </authorList>
    </citation>
    <scope>NUCLEOTIDE SEQUENCE [LARGE SCALE GENOMIC DNA]</scope>
    <source>
        <strain evidence="6">race PST-78</strain>
    </source>
</reference>
<protein>
    <recommendedName>
        <fullName evidence="4">K Homology domain-containing protein</fullName>
    </recommendedName>
</protein>
<feature type="domain" description="K Homology" evidence="4">
    <location>
        <begin position="689"/>
        <end position="757"/>
    </location>
</feature>
<feature type="region of interest" description="Disordered" evidence="3">
    <location>
        <begin position="805"/>
        <end position="824"/>
    </location>
</feature>
<feature type="region of interest" description="Disordered" evidence="3">
    <location>
        <begin position="911"/>
        <end position="930"/>
    </location>
</feature>
<dbReference type="InterPro" id="IPR004088">
    <property type="entry name" value="KH_dom_type_1"/>
</dbReference>
<feature type="domain" description="K Homology" evidence="4">
    <location>
        <begin position="1342"/>
        <end position="1410"/>
    </location>
</feature>
<dbReference type="STRING" id="1165861.A0A0L0VD05"/>
<dbReference type="SUPFAM" id="SSF54791">
    <property type="entry name" value="Eukaryotic type KH-domain (KH-domain type I)"/>
    <property type="match status" value="7"/>
</dbReference>
<dbReference type="OrthoDB" id="10027144at2759"/>
<feature type="region of interest" description="Disordered" evidence="3">
    <location>
        <begin position="1243"/>
        <end position="1288"/>
    </location>
</feature>
<keyword evidence="6" id="KW-1185">Reference proteome</keyword>
<dbReference type="PANTHER" id="PTHR10627">
    <property type="entry name" value="SCP160"/>
    <property type="match status" value="1"/>
</dbReference>
<keyword evidence="2" id="KW-0694">RNA-binding</keyword>
<comment type="caution">
    <text evidence="5">The sequence shown here is derived from an EMBL/GenBank/DDBJ whole genome shotgun (WGS) entry which is preliminary data.</text>
</comment>
<evidence type="ECO:0000313" key="6">
    <source>
        <dbReference type="Proteomes" id="UP000054564"/>
    </source>
</evidence>
<feature type="region of interest" description="Disordered" evidence="3">
    <location>
        <begin position="1"/>
        <end position="102"/>
    </location>
</feature>
<feature type="region of interest" description="Disordered" evidence="3">
    <location>
        <begin position="143"/>
        <end position="163"/>
    </location>
</feature>
<evidence type="ECO:0000256" key="1">
    <source>
        <dbReference type="ARBA" id="ARBA00022737"/>
    </source>
</evidence>
<evidence type="ECO:0000256" key="2">
    <source>
        <dbReference type="PROSITE-ProRule" id="PRU00117"/>
    </source>
</evidence>
<dbReference type="Pfam" id="PF00013">
    <property type="entry name" value="KH_1"/>
    <property type="match status" value="5"/>
</dbReference>
<feature type="compositionally biased region" description="Polar residues" evidence="3">
    <location>
        <begin position="49"/>
        <end position="67"/>
    </location>
</feature>
<feature type="compositionally biased region" description="Polar residues" evidence="3">
    <location>
        <begin position="1251"/>
        <end position="1265"/>
    </location>
</feature>
<feature type="domain" description="K Homology" evidence="4">
    <location>
        <begin position="237"/>
        <end position="322"/>
    </location>
</feature>
<evidence type="ECO:0000259" key="4">
    <source>
        <dbReference type="SMART" id="SM00322"/>
    </source>
</evidence>
<feature type="compositionally biased region" description="Low complexity" evidence="3">
    <location>
        <begin position="807"/>
        <end position="821"/>
    </location>
</feature>
<dbReference type="GO" id="GO:0005737">
    <property type="term" value="C:cytoplasm"/>
    <property type="evidence" value="ECO:0007669"/>
    <property type="project" value="TreeGrafter"/>
</dbReference>
<gene>
    <name evidence="5" type="ORF">PSTG_09599</name>
</gene>
<dbReference type="SMART" id="SM00322">
    <property type="entry name" value="KH"/>
    <property type="match status" value="8"/>
</dbReference>
<feature type="domain" description="K Homology" evidence="4">
    <location>
        <begin position="871"/>
        <end position="948"/>
    </location>
</feature>
<dbReference type="Proteomes" id="UP000054564">
    <property type="component" value="Unassembled WGS sequence"/>
</dbReference>
<organism evidence="5 6">
    <name type="scientific">Puccinia striiformis f. sp. tritici PST-78</name>
    <dbReference type="NCBI Taxonomy" id="1165861"/>
    <lineage>
        <taxon>Eukaryota</taxon>
        <taxon>Fungi</taxon>
        <taxon>Dikarya</taxon>
        <taxon>Basidiomycota</taxon>
        <taxon>Pucciniomycotina</taxon>
        <taxon>Pucciniomycetes</taxon>
        <taxon>Pucciniales</taxon>
        <taxon>Pucciniaceae</taxon>
        <taxon>Puccinia</taxon>
    </lineage>
</organism>
<accession>A0A0L0VD05</accession>
<feature type="domain" description="K Homology" evidence="4">
    <location>
        <begin position="1109"/>
        <end position="1195"/>
    </location>
</feature>
<feature type="compositionally biased region" description="Basic and acidic residues" evidence="3">
    <location>
        <begin position="147"/>
        <end position="163"/>
    </location>
</feature>
<dbReference type="PANTHER" id="PTHR10627:SF31">
    <property type="entry name" value="DODECA-SATELLITE-BINDING PROTEIN 1, ISOFORM A"/>
    <property type="match status" value="1"/>
</dbReference>
<feature type="domain" description="K Homology" evidence="4">
    <location>
        <begin position="766"/>
        <end position="867"/>
    </location>
</feature>
<feature type="domain" description="K Homology" evidence="4">
    <location>
        <begin position="1028"/>
        <end position="1105"/>
    </location>
</feature>
<feature type="domain" description="K Homology" evidence="4">
    <location>
        <begin position="953"/>
        <end position="1024"/>
    </location>
</feature>
<dbReference type="InterPro" id="IPR036612">
    <property type="entry name" value="KH_dom_type_1_sf"/>
</dbReference>
<feature type="compositionally biased region" description="Polar residues" evidence="3">
    <location>
        <begin position="12"/>
        <end position="23"/>
    </location>
</feature>
<name>A0A0L0VD05_9BASI</name>
<dbReference type="EMBL" id="AJIL01000072">
    <property type="protein sequence ID" value="KNE97173.1"/>
    <property type="molecule type" value="Genomic_DNA"/>
</dbReference>
<sequence>MNDDYPALEPATGSQNQNQNQTEAAHEGGELSSAEKLMRAHHQHLSYEEIQTNNTNGHQSSLTNGSTNNNKKKKQQPDLDSETAFPALGTPAAAPKTAGGWGAGPALSSRTLAGSFQKADLSNTNQFTETLVLLLSSIHIGPVPPQYREKGPRAAGEKRDEDPKTLPDVLRVIQKRHPTVIVESSTSRDRVTIIFRTPFVLPVPTSSTPTLIRSASNLAPEERIVRARQELITRVTRKIEKVIKIPVSVKPFIIGQRGRVMKEIIEITGANISLPPKIDSTTPTSNEELVNGSDDIEMMTITINGEESSVLDAEDKIMMIVREHTNKVTHKITSIPYESYPLLQKNSNPKIEEVIVNGLINELGIQEDLINCQLNIPSADQIFNSTPSHLCLANDLENHKTPSSSIIPSKESLPITISGDREQVEYAIKVIESAFQNMMKSITKVELELPKRQHKFLDNLAISEILESTGSLVILPAPTDLSEKVVIRGDNMSNVQALGLVVTKANAMKVESIDLNKIHSKSTDPTGYTNAVIRYLSSKVNQTKLKQIQEENKSSGVKIYIPLKSSTFSTIDIAGDKPESIKKVKGLVETWILNSLKPEYFLIIDEVDKLLFRQILKKKNPRLKVILDHNGIEMLIPNNEQDQSTTILLVASKPILINNKELKTNEQEWLNGLTKAKEEILKSVQELSEIKTLELEIPSTLHDQIKGPNQTTLNVIIGEDKLVSVHFGSTTSADTVSIRGPKDEVDRVQKEIKRVAEEAKVSETINSYSTEFEIDSKLVSHLVGKGGATITKLGEELGVKVTFVDQPSTNNNSNGNPSTNSFHDDNNKIDNHHKKRKNNSHLKVLVSISGRLENVEEAKKRILNQAERLADEVTVTLPISAGLDRGALIGKGGIYLTRLQDTHMVHINMPRSRKEDATSANGNDSDITIRGPRKGVEAVKRELIELMEYEREQGNVVTMDISTKSVSRIVGKGGVQASQIKEDSGLQSLDIDRLDNTEGTSRVTLKGSKAAISAAKKLIVGIVQSVDDECSVEVKIPQVYHQELIRRGGARLRELVKKAGVDESASKLVHFPKSNAASEVADIVRIHGDKTTVPKIQRELELEVERLMNQVTYGIYVPKNSQPGIIGRAASGIKTLQDKFNVTIIAPGWSQWATSDIPFNQSTDLKDINPDEVFKIIGSKEACLSAIDDLKTKIVIKDRPERTPSSQKTISIPAQYHHILNQNGRFVRGLPRGVKIDHGSLKIPTLDQLGNDDQITSTSEANSNPTPQPASRIDVEDHDNNDSYNQNNQPVILSWSSAAVKINGISEVPWNITGPEGEITKVEKMISRQLDFWTNKVTTEGELNVVTVKVPVHVMPGIIGRGGTGLRELIAKSEGAFVEVLGKSGSDTLKIIGTHIQLDIIKNFLNGMRRSRA</sequence>
<evidence type="ECO:0000256" key="3">
    <source>
        <dbReference type="SAM" id="MobiDB-lite"/>
    </source>
</evidence>
<feature type="compositionally biased region" description="Low complexity" evidence="3">
    <location>
        <begin position="86"/>
        <end position="98"/>
    </location>
</feature>
<dbReference type="GO" id="GO:0003729">
    <property type="term" value="F:mRNA binding"/>
    <property type="evidence" value="ECO:0007669"/>
    <property type="project" value="TreeGrafter"/>
</dbReference>
<keyword evidence="1" id="KW-0677">Repeat</keyword>
<dbReference type="InterPro" id="IPR004087">
    <property type="entry name" value="KH_dom"/>
</dbReference>
<dbReference type="PROSITE" id="PS50084">
    <property type="entry name" value="KH_TYPE_1"/>
    <property type="match status" value="7"/>
</dbReference>